<dbReference type="GO" id="GO:0016020">
    <property type="term" value="C:membrane"/>
    <property type="evidence" value="ECO:0007669"/>
    <property type="project" value="GOC"/>
</dbReference>
<dbReference type="PANTHER" id="PTHR12042">
    <property type="entry name" value="LACTOSYLCERAMIDE 4-ALPHA-GALACTOSYLTRANSFERASE ALPHA- 1,4-GALACTOSYLTRANSFERASE"/>
    <property type="match status" value="1"/>
</dbReference>
<keyword evidence="2" id="KW-0472">Membrane</keyword>
<dbReference type="SUPFAM" id="SSF53448">
    <property type="entry name" value="Nucleotide-diphospho-sugar transferases"/>
    <property type="match status" value="1"/>
</dbReference>
<dbReference type="InterPro" id="IPR029044">
    <property type="entry name" value="Nucleotide-diphossugar_trans"/>
</dbReference>
<comment type="similarity">
    <text evidence="1">Belongs to the glycosyltransferase 32 family.</text>
</comment>
<name>A0A8I2YT76_9AGAM</name>
<feature type="transmembrane region" description="Helical" evidence="2">
    <location>
        <begin position="59"/>
        <end position="78"/>
    </location>
</feature>
<evidence type="ECO:0000256" key="1">
    <source>
        <dbReference type="ARBA" id="ARBA00009003"/>
    </source>
</evidence>
<evidence type="ECO:0000313" key="4">
    <source>
        <dbReference type="Proteomes" id="UP000683000"/>
    </source>
</evidence>
<dbReference type="Proteomes" id="UP000683000">
    <property type="component" value="Unassembled WGS sequence"/>
</dbReference>
<dbReference type="Gene3D" id="3.90.550.20">
    <property type="match status" value="1"/>
</dbReference>
<dbReference type="GO" id="GO:0006688">
    <property type="term" value="P:glycosphingolipid biosynthetic process"/>
    <property type="evidence" value="ECO:0007669"/>
    <property type="project" value="TreeGrafter"/>
</dbReference>
<reference evidence="3" key="1">
    <citation type="submission" date="2021-03" db="EMBL/GenBank/DDBJ databases">
        <title>Evolutionary innovations through gain and loss of genes in the ectomycorrhizal Boletales.</title>
        <authorList>
            <person name="Wu G."/>
            <person name="Miyauchi S."/>
            <person name="Morin E."/>
            <person name="Yang Z.-L."/>
            <person name="Xu J."/>
            <person name="Martin F.M."/>
        </authorList>
    </citation>
    <scope>NUCLEOTIDE SEQUENCE</scope>
    <source>
        <strain evidence="3">BR01</strain>
    </source>
</reference>
<dbReference type="InterPro" id="IPR051981">
    <property type="entry name" value="Glycosyltransf_32"/>
</dbReference>
<keyword evidence="4" id="KW-1185">Reference proteome</keyword>
<evidence type="ECO:0000313" key="3">
    <source>
        <dbReference type="EMBL" id="KAG6377609.1"/>
    </source>
</evidence>
<dbReference type="InterPro" id="IPR007577">
    <property type="entry name" value="GlycoTrfase_DXD_sugar-bd_CS"/>
</dbReference>
<dbReference type="Pfam" id="PF04488">
    <property type="entry name" value="Gly_transf_sug"/>
    <property type="match status" value="1"/>
</dbReference>
<gene>
    <name evidence="3" type="ORF">JVT61DRAFT_15427</name>
</gene>
<protein>
    <submittedName>
        <fullName evidence="3">Glycosyltransferase family 32 protein</fullName>
    </submittedName>
</protein>
<evidence type="ECO:0000256" key="2">
    <source>
        <dbReference type="SAM" id="Phobius"/>
    </source>
</evidence>
<sequence>MSSAPYDVLSIRDDYDSSNRRQSNPSHLLPIPPPLRQWWLRRSTSSHAHPGVMLRPRTLFNILKFAIPITLLVLWWVWHTFEPHLHVDLVFYDRTWIANEIHPITPLSGCFNPERVSPLYNITEELYGKKRFEVQAGIPMRMGMDCYAFAGTVALPEHDTSQDAWIPPENRNQYHTYWRTDLAPLAERQEFMLKSFFATQNLPRSHLILWSNGDLSENPIVRRYLQRYPDSFSLAIGDIPTLAKGTAMEANKLLQLNDKKAWVDGDLVRLLVIWHYGGMWIDMDMLITRDLEPLLEHEFVTQWDCWGKSYQALNGALMHFKQYSPYLCEAFHLMATSTPPRSPSTDWGAILYIRLWRRLLAASIPPFKILPFCFSDPLACRLDNGVPDPFTPDRADGQWTSGHGLEEGGGLDLALQKIFTVHLHNRWAKPFPKGGWVERLLLRRYDEALAQRSPP</sequence>
<dbReference type="PANTHER" id="PTHR12042:SF21">
    <property type="entry name" value="ALPHA1,4-GALACTOSYLTRANSFERASE 1-RELATED"/>
    <property type="match status" value="1"/>
</dbReference>
<dbReference type="GO" id="GO:0016758">
    <property type="term" value="F:hexosyltransferase activity"/>
    <property type="evidence" value="ECO:0007669"/>
    <property type="project" value="TreeGrafter"/>
</dbReference>
<proteinExistence type="inferred from homology"/>
<dbReference type="EMBL" id="JAGFBS010000009">
    <property type="protein sequence ID" value="KAG6377609.1"/>
    <property type="molecule type" value="Genomic_DNA"/>
</dbReference>
<keyword evidence="2" id="KW-0812">Transmembrane</keyword>
<accession>A0A8I2YT76</accession>
<comment type="caution">
    <text evidence="3">The sequence shown here is derived from an EMBL/GenBank/DDBJ whole genome shotgun (WGS) entry which is preliminary data.</text>
</comment>
<dbReference type="OrthoDB" id="409543at2759"/>
<organism evidence="3 4">
    <name type="scientific">Boletus reticuloceps</name>
    <dbReference type="NCBI Taxonomy" id="495285"/>
    <lineage>
        <taxon>Eukaryota</taxon>
        <taxon>Fungi</taxon>
        <taxon>Dikarya</taxon>
        <taxon>Basidiomycota</taxon>
        <taxon>Agaricomycotina</taxon>
        <taxon>Agaricomycetes</taxon>
        <taxon>Agaricomycetidae</taxon>
        <taxon>Boletales</taxon>
        <taxon>Boletineae</taxon>
        <taxon>Boletaceae</taxon>
        <taxon>Boletoideae</taxon>
        <taxon>Boletus</taxon>
    </lineage>
</organism>
<dbReference type="AlphaFoldDB" id="A0A8I2YT76"/>
<keyword evidence="3" id="KW-0808">Transferase</keyword>
<keyword evidence="2" id="KW-1133">Transmembrane helix</keyword>